<feature type="transmembrane region" description="Helical" evidence="1">
    <location>
        <begin position="358"/>
        <end position="383"/>
    </location>
</feature>
<name>A0ABW6DE27_9BACT</name>
<reference evidence="2 3" key="1">
    <citation type="submission" date="2024-03" db="EMBL/GenBank/DDBJ databases">
        <title>Aquirufa genome sequencing.</title>
        <authorList>
            <person name="Pitt A."/>
            <person name="Hahn M.W."/>
        </authorList>
    </citation>
    <scope>NUCLEOTIDE SEQUENCE [LARGE SCALE GENOMIC DNA]</scope>
    <source>
        <strain evidence="2 3">OSTEICH-129V</strain>
    </source>
</reference>
<keyword evidence="1" id="KW-0472">Membrane</keyword>
<evidence type="ECO:0000313" key="3">
    <source>
        <dbReference type="Proteomes" id="UP001598138"/>
    </source>
</evidence>
<feature type="transmembrane region" description="Helical" evidence="1">
    <location>
        <begin position="37"/>
        <end position="54"/>
    </location>
</feature>
<feature type="transmembrane region" description="Helical" evidence="1">
    <location>
        <begin position="168"/>
        <end position="189"/>
    </location>
</feature>
<dbReference type="Pfam" id="PF05684">
    <property type="entry name" value="DUF819"/>
    <property type="match status" value="1"/>
</dbReference>
<keyword evidence="1" id="KW-0812">Transmembrane</keyword>
<dbReference type="PANTHER" id="PTHR34289">
    <property type="entry name" value="PROTEIN, PUTATIVE (DUF819)-RELATED"/>
    <property type="match status" value="1"/>
</dbReference>
<evidence type="ECO:0000256" key="1">
    <source>
        <dbReference type="SAM" id="Phobius"/>
    </source>
</evidence>
<feature type="transmembrane region" description="Helical" evidence="1">
    <location>
        <begin position="99"/>
        <end position="121"/>
    </location>
</feature>
<feature type="transmembrane region" description="Helical" evidence="1">
    <location>
        <begin position="231"/>
        <end position="252"/>
    </location>
</feature>
<dbReference type="Proteomes" id="UP001598138">
    <property type="component" value="Unassembled WGS sequence"/>
</dbReference>
<proteinExistence type="predicted"/>
<feature type="transmembrane region" description="Helical" evidence="1">
    <location>
        <begin position="389"/>
        <end position="412"/>
    </location>
</feature>
<feature type="transmembrane region" description="Helical" evidence="1">
    <location>
        <begin position="66"/>
        <end position="87"/>
    </location>
</feature>
<keyword evidence="1" id="KW-1133">Transmembrane helix</keyword>
<dbReference type="PANTHER" id="PTHR34289:SF8">
    <property type="entry name" value="DUF819 DOMAIN-CONTAINING PROTEIN"/>
    <property type="match status" value="1"/>
</dbReference>
<evidence type="ECO:0000313" key="2">
    <source>
        <dbReference type="EMBL" id="MFD3395111.1"/>
    </source>
</evidence>
<dbReference type="InterPro" id="IPR008537">
    <property type="entry name" value="DUF819"/>
</dbReference>
<keyword evidence="3" id="KW-1185">Reference proteome</keyword>
<accession>A0ABW6DE27</accession>
<sequence length="417" mass="44968">MNFFQIENDAIIAGLFLILLAGIFYSADSNHGFWKKLYGVVPPLLFCYLIPGFLNSYHVISGEASGLYRFATAYLLPASLILLLSTANLKAIFGLGNKALLIFFTGSIGIVIGGPIALYIVSFFSDSFHVAAQEAGYWKGLVTITGSWIGGSSSQLALKEIYGCSEELFVIILVIDALVANVWTALLFYGAGITHKIDAWLGADATLIEDVKKNILKFKETKDKPADLKDLTFILGIGFGGTAVAHACSGLISKMFAPHRDWLISHGLEPFSSQFLWLILLSTTIGILLSFTRVRKMEKLGSTDFATLFIYFLIMTIGMRLDLFNIGANVGLLAVAVIWMLIHIISMIVAAKMIKAPFFFVAVGSQANIGGVATAPAVAAAFHPSLAPVGVLLAVLSHVIGTYAGIISAWLMRLVDV</sequence>
<protein>
    <submittedName>
        <fullName evidence="2">DUF819 family protein</fullName>
    </submittedName>
</protein>
<dbReference type="RefSeq" id="WP_377983984.1">
    <property type="nucleotide sequence ID" value="NZ_JBBKXZ010000004.1"/>
</dbReference>
<dbReference type="EMBL" id="JBBKXZ010000004">
    <property type="protein sequence ID" value="MFD3395111.1"/>
    <property type="molecule type" value="Genomic_DNA"/>
</dbReference>
<feature type="transmembrane region" description="Helical" evidence="1">
    <location>
        <begin position="303"/>
        <end position="321"/>
    </location>
</feature>
<organism evidence="2 3">
    <name type="scientific">Aquirufa avitistagni</name>
    <dbReference type="NCBI Taxonomy" id="3104728"/>
    <lineage>
        <taxon>Bacteria</taxon>
        <taxon>Pseudomonadati</taxon>
        <taxon>Bacteroidota</taxon>
        <taxon>Cytophagia</taxon>
        <taxon>Cytophagales</taxon>
        <taxon>Flectobacillaceae</taxon>
        <taxon>Aquirufa</taxon>
    </lineage>
</organism>
<comment type="caution">
    <text evidence="2">The sequence shown here is derived from an EMBL/GenBank/DDBJ whole genome shotgun (WGS) entry which is preliminary data.</text>
</comment>
<gene>
    <name evidence="2" type="ORF">U0R10_10815</name>
</gene>
<feature type="transmembrane region" description="Helical" evidence="1">
    <location>
        <begin position="6"/>
        <end position="25"/>
    </location>
</feature>
<feature type="transmembrane region" description="Helical" evidence="1">
    <location>
        <begin position="272"/>
        <end position="291"/>
    </location>
</feature>
<feature type="transmembrane region" description="Helical" evidence="1">
    <location>
        <begin position="327"/>
        <end position="351"/>
    </location>
</feature>